<dbReference type="SUPFAM" id="SSF48350">
    <property type="entry name" value="GTPase activation domain, GAP"/>
    <property type="match status" value="2"/>
</dbReference>
<evidence type="ECO:0000313" key="3">
    <source>
        <dbReference type="EMBL" id="KAL3318685.1"/>
    </source>
</evidence>
<feature type="domain" description="Rho-GAP" evidence="2">
    <location>
        <begin position="158"/>
        <end position="282"/>
    </location>
</feature>
<keyword evidence="1" id="KW-0343">GTPase activation</keyword>
<dbReference type="EMBL" id="JBJKFK010000215">
    <property type="protein sequence ID" value="KAL3318685.1"/>
    <property type="molecule type" value="Genomic_DNA"/>
</dbReference>
<name>A0ABD2QGL6_9PLAT</name>
<dbReference type="InterPro" id="IPR000198">
    <property type="entry name" value="RhoGAP_dom"/>
</dbReference>
<sequence>MIVRENISNLVKSFLKIPPRQEPDLSVFGSNLTEICIEDKTFVPIFVSRAVYAIEHRGMQSKELYKDKALLGDLKMLQVKVNQGINEYNFCSDVWAISTLTEALKLFLASLSREALITECAFKQILSQLDRFDVENVRDILSEMPKAHWETNQPIFGGRLVKICRDEVLRVPLFVTRAIRAIERRGLDMEGLYRVPGSEAEVTRLMHQVDKGPKHYDLDTNEWSVAVITSCLKKFLRQLTNEGLITNVACKQVFALISLFLFLNCTISQLDFSMNPKEPSSE</sequence>
<reference evidence="3 4" key="1">
    <citation type="submission" date="2024-11" db="EMBL/GenBank/DDBJ databases">
        <title>Adaptive evolution of stress response genes in parasites aligns with host niche diversity.</title>
        <authorList>
            <person name="Hahn C."/>
            <person name="Resl P."/>
        </authorList>
    </citation>
    <scope>NUCLEOTIDE SEQUENCE [LARGE SCALE GENOMIC DNA]</scope>
    <source>
        <strain evidence="3">EGGRZ-B1_66</strain>
        <tissue evidence="3">Body</tissue>
    </source>
</reference>
<dbReference type="Gene3D" id="1.10.555.10">
    <property type="entry name" value="Rho GTPase activation protein"/>
    <property type="match status" value="2"/>
</dbReference>
<dbReference type="InterPro" id="IPR008936">
    <property type="entry name" value="Rho_GTPase_activation_prot"/>
</dbReference>
<dbReference type="GO" id="GO:0005096">
    <property type="term" value="F:GTPase activator activity"/>
    <property type="evidence" value="ECO:0007669"/>
    <property type="project" value="UniProtKB-KW"/>
</dbReference>
<dbReference type="Pfam" id="PF00620">
    <property type="entry name" value="RhoGAP"/>
    <property type="match status" value="2"/>
</dbReference>
<organism evidence="3 4">
    <name type="scientific">Cichlidogyrus casuarinus</name>
    <dbReference type="NCBI Taxonomy" id="1844966"/>
    <lineage>
        <taxon>Eukaryota</taxon>
        <taxon>Metazoa</taxon>
        <taxon>Spiralia</taxon>
        <taxon>Lophotrochozoa</taxon>
        <taxon>Platyhelminthes</taxon>
        <taxon>Monogenea</taxon>
        <taxon>Monopisthocotylea</taxon>
        <taxon>Dactylogyridea</taxon>
        <taxon>Ancyrocephalidae</taxon>
        <taxon>Cichlidogyrus</taxon>
    </lineage>
</organism>
<dbReference type="Proteomes" id="UP001626550">
    <property type="component" value="Unassembled WGS sequence"/>
</dbReference>
<dbReference type="InterPro" id="IPR050729">
    <property type="entry name" value="Rho-GAP"/>
</dbReference>
<dbReference type="SMART" id="SM00324">
    <property type="entry name" value="RhoGAP"/>
    <property type="match status" value="1"/>
</dbReference>
<accession>A0ABD2QGL6</accession>
<evidence type="ECO:0000259" key="2">
    <source>
        <dbReference type="PROSITE" id="PS50238"/>
    </source>
</evidence>
<evidence type="ECO:0000313" key="4">
    <source>
        <dbReference type="Proteomes" id="UP001626550"/>
    </source>
</evidence>
<keyword evidence="4" id="KW-1185">Reference proteome</keyword>
<proteinExistence type="predicted"/>
<dbReference type="AlphaFoldDB" id="A0ABD2QGL6"/>
<gene>
    <name evidence="3" type="ORF">Ciccas_002661</name>
</gene>
<evidence type="ECO:0000256" key="1">
    <source>
        <dbReference type="ARBA" id="ARBA00022468"/>
    </source>
</evidence>
<dbReference type="PANTHER" id="PTHR23176:SF129">
    <property type="entry name" value="RHO GTPASE ACTIVATING PROTEIN AT 16F, ISOFORM E-RELATED"/>
    <property type="match status" value="1"/>
</dbReference>
<protein>
    <recommendedName>
        <fullName evidence="2">Rho-GAP domain-containing protein</fullName>
    </recommendedName>
</protein>
<comment type="caution">
    <text evidence="3">The sequence shown here is derived from an EMBL/GenBank/DDBJ whole genome shotgun (WGS) entry which is preliminary data.</text>
</comment>
<dbReference type="PROSITE" id="PS50238">
    <property type="entry name" value="RHOGAP"/>
    <property type="match status" value="1"/>
</dbReference>
<dbReference type="PANTHER" id="PTHR23176">
    <property type="entry name" value="RHO/RAC/CDC GTPASE-ACTIVATING PROTEIN"/>
    <property type="match status" value="1"/>
</dbReference>